<reference evidence="1" key="1">
    <citation type="submission" date="2015-04" db="UniProtKB">
        <authorList>
            <consortium name="EnsemblPlants"/>
        </authorList>
    </citation>
    <scope>IDENTIFICATION</scope>
</reference>
<dbReference type="HOGENOM" id="CLU_2593952_0_0_1"/>
<protein>
    <submittedName>
        <fullName evidence="1">Uncharacterized protein</fullName>
    </submittedName>
</protein>
<reference evidence="1" key="2">
    <citation type="submission" date="2018-05" db="EMBL/GenBank/DDBJ databases">
        <title>OpunRS2 (Oryza punctata Reference Sequence Version 2).</title>
        <authorList>
            <person name="Zhang J."/>
            <person name="Kudrna D."/>
            <person name="Lee S."/>
            <person name="Talag J."/>
            <person name="Welchert J."/>
            <person name="Wing R.A."/>
        </authorList>
    </citation>
    <scope>NUCLEOTIDE SEQUENCE [LARGE SCALE GENOMIC DNA]</scope>
</reference>
<dbReference type="EnsemblPlants" id="OPUNC03G31040.1">
    <property type="protein sequence ID" value="OPUNC03G31040.1"/>
    <property type="gene ID" value="OPUNC03G31040"/>
</dbReference>
<accession>A0A0E0KIY0</accession>
<organism evidence="1">
    <name type="scientific">Oryza punctata</name>
    <name type="common">Red rice</name>
    <dbReference type="NCBI Taxonomy" id="4537"/>
    <lineage>
        <taxon>Eukaryota</taxon>
        <taxon>Viridiplantae</taxon>
        <taxon>Streptophyta</taxon>
        <taxon>Embryophyta</taxon>
        <taxon>Tracheophyta</taxon>
        <taxon>Spermatophyta</taxon>
        <taxon>Magnoliopsida</taxon>
        <taxon>Liliopsida</taxon>
        <taxon>Poales</taxon>
        <taxon>Poaceae</taxon>
        <taxon>BOP clade</taxon>
        <taxon>Oryzoideae</taxon>
        <taxon>Oryzeae</taxon>
        <taxon>Oryzinae</taxon>
        <taxon>Oryza</taxon>
    </lineage>
</organism>
<dbReference type="Proteomes" id="UP000026962">
    <property type="component" value="Chromosome 3"/>
</dbReference>
<evidence type="ECO:0000313" key="2">
    <source>
        <dbReference type="Proteomes" id="UP000026962"/>
    </source>
</evidence>
<sequence length="80" mass="8776">MKLKSKLESSILLWRWWSTRNRVNAGERMMNGDEVRSSVNYYLLELGGKIACPAQSTISTPGFVVRDSDGSALEAGAGIV</sequence>
<dbReference type="Gramene" id="OPUNC03G31040.1">
    <property type="protein sequence ID" value="OPUNC03G31040.1"/>
    <property type="gene ID" value="OPUNC03G31040"/>
</dbReference>
<proteinExistence type="predicted"/>
<evidence type="ECO:0000313" key="1">
    <source>
        <dbReference type="EnsemblPlants" id="OPUNC03G31040.1"/>
    </source>
</evidence>
<name>A0A0E0KIY0_ORYPU</name>
<dbReference type="AlphaFoldDB" id="A0A0E0KIY0"/>
<keyword evidence="2" id="KW-1185">Reference proteome</keyword>